<dbReference type="AlphaFoldDB" id="A0A7W5UIK5"/>
<dbReference type="RefSeq" id="WP_183694404.1">
    <property type="nucleotide sequence ID" value="NZ_JACICA010000002.1"/>
</dbReference>
<accession>A0A7W5UIK5</accession>
<evidence type="ECO:0000313" key="3">
    <source>
        <dbReference type="Proteomes" id="UP000541425"/>
    </source>
</evidence>
<organism evidence="2 3">
    <name type="scientific">Alloprevotella rava</name>
    <dbReference type="NCBI Taxonomy" id="671218"/>
    <lineage>
        <taxon>Bacteria</taxon>
        <taxon>Pseudomonadati</taxon>
        <taxon>Bacteroidota</taxon>
        <taxon>Bacteroidia</taxon>
        <taxon>Bacteroidales</taxon>
        <taxon>Prevotellaceae</taxon>
        <taxon>Alloprevotella</taxon>
    </lineage>
</organism>
<protein>
    <recommendedName>
        <fullName evidence="4">DUF3109 family protein</fullName>
    </recommendedName>
</protein>
<evidence type="ECO:0000256" key="1">
    <source>
        <dbReference type="ARBA" id="ARBA00093770"/>
    </source>
</evidence>
<gene>
    <name evidence="2" type="ORF">FHS60_000459</name>
</gene>
<reference evidence="2 3" key="1">
    <citation type="submission" date="2020-08" db="EMBL/GenBank/DDBJ databases">
        <title>Genomic Encyclopedia of Type Strains, Phase IV (KMG-IV): sequencing the most valuable type-strain genomes for metagenomic binning, comparative biology and taxonomic classification.</title>
        <authorList>
            <person name="Goeker M."/>
        </authorList>
    </citation>
    <scope>NUCLEOTIDE SEQUENCE [LARGE SCALE GENOMIC DNA]</scope>
    <source>
        <strain evidence="2 3">DSM 22548</strain>
    </source>
</reference>
<evidence type="ECO:0008006" key="4">
    <source>
        <dbReference type="Google" id="ProtNLM"/>
    </source>
</evidence>
<evidence type="ECO:0000313" key="2">
    <source>
        <dbReference type="EMBL" id="MBB3702006.1"/>
    </source>
</evidence>
<name>A0A7W5UIK5_9BACT</name>
<sequence length="196" mass="22474">MLHIIQVGNVVLSPDIITEYFCCDLDACKGICCVEGDSGAPLTEEEVGELENVLPEVENELTDKAREVIQKQGVAYVDQDGDLVTSIVNGKDCVFTCHENGCCFCTTDRAFRQGRTQWSKPISCYLYPIREKYLGANTVGLNYHRWNVCEPARRKGRELGLRVYEFLKEPLIRRFGKEWYEELLQTVTELKKHRMI</sequence>
<comment type="caution">
    <text evidence="2">The sequence shown here is derived from an EMBL/GenBank/DDBJ whole genome shotgun (WGS) entry which is preliminary data.</text>
</comment>
<comment type="similarity">
    <text evidence="1">Belongs to the Rv0495c family.</text>
</comment>
<dbReference type="Proteomes" id="UP000541425">
    <property type="component" value="Unassembled WGS sequence"/>
</dbReference>
<dbReference type="EMBL" id="JACICA010000002">
    <property type="protein sequence ID" value="MBB3702006.1"/>
    <property type="molecule type" value="Genomic_DNA"/>
</dbReference>
<dbReference type="InterPro" id="IPR021458">
    <property type="entry name" value="Rv0495c"/>
</dbReference>
<proteinExistence type="inferred from homology"/>
<dbReference type="Pfam" id="PF11307">
    <property type="entry name" value="DUF3109"/>
    <property type="match status" value="1"/>
</dbReference>